<reference evidence="1" key="1">
    <citation type="journal article" date="2021" name="Nat. Commun.">
        <title>Genetic determinants of endophytism in the Arabidopsis root mycobiome.</title>
        <authorList>
            <person name="Mesny F."/>
            <person name="Miyauchi S."/>
            <person name="Thiergart T."/>
            <person name="Pickel B."/>
            <person name="Atanasova L."/>
            <person name="Karlsson M."/>
            <person name="Huettel B."/>
            <person name="Barry K.W."/>
            <person name="Haridas S."/>
            <person name="Chen C."/>
            <person name="Bauer D."/>
            <person name="Andreopoulos W."/>
            <person name="Pangilinan J."/>
            <person name="LaButti K."/>
            <person name="Riley R."/>
            <person name="Lipzen A."/>
            <person name="Clum A."/>
            <person name="Drula E."/>
            <person name="Henrissat B."/>
            <person name="Kohler A."/>
            <person name="Grigoriev I.V."/>
            <person name="Martin F.M."/>
            <person name="Hacquard S."/>
        </authorList>
    </citation>
    <scope>NUCLEOTIDE SEQUENCE</scope>
    <source>
        <strain evidence="1">MPI-CAGE-AT-0023</strain>
    </source>
</reference>
<dbReference type="RefSeq" id="XP_046049750.1">
    <property type="nucleotide sequence ID" value="XM_046199294.1"/>
</dbReference>
<dbReference type="AlphaFoldDB" id="A0A9P9H9P1"/>
<gene>
    <name evidence="1" type="ORF">BKA55DRAFT_688999</name>
</gene>
<evidence type="ECO:0000313" key="1">
    <source>
        <dbReference type="EMBL" id="KAH7253503.1"/>
    </source>
</evidence>
<protein>
    <recommendedName>
        <fullName evidence="3">F-box domain-containing protein</fullName>
    </recommendedName>
</protein>
<dbReference type="Proteomes" id="UP000720189">
    <property type="component" value="Unassembled WGS sequence"/>
</dbReference>
<comment type="caution">
    <text evidence="1">The sequence shown here is derived from an EMBL/GenBank/DDBJ whole genome shotgun (WGS) entry which is preliminary data.</text>
</comment>
<dbReference type="OrthoDB" id="5139510at2759"/>
<accession>A0A9P9H9P1</accession>
<keyword evidence="2" id="KW-1185">Reference proteome</keyword>
<evidence type="ECO:0000313" key="2">
    <source>
        <dbReference type="Proteomes" id="UP000720189"/>
    </source>
</evidence>
<name>A0A9P9H9P1_FUSRE</name>
<evidence type="ECO:0008006" key="3">
    <source>
        <dbReference type="Google" id="ProtNLM"/>
    </source>
</evidence>
<sequence length="115" mass="13234">MEGESKGKQCQILTIPDEVLRLIIDKASEPMSPKDHPNYIALPPYSDLVYLALACRRFNAIATESLYSCICLHTDDGDDDDLYWERNQDDDNDSEDHCDRRLSTYAQCVRLYLTL</sequence>
<organism evidence="1 2">
    <name type="scientific">Fusarium redolens</name>
    <dbReference type="NCBI Taxonomy" id="48865"/>
    <lineage>
        <taxon>Eukaryota</taxon>
        <taxon>Fungi</taxon>
        <taxon>Dikarya</taxon>
        <taxon>Ascomycota</taxon>
        <taxon>Pezizomycotina</taxon>
        <taxon>Sordariomycetes</taxon>
        <taxon>Hypocreomycetidae</taxon>
        <taxon>Hypocreales</taxon>
        <taxon>Nectriaceae</taxon>
        <taxon>Fusarium</taxon>
        <taxon>Fusarium redolens species complex</taxon>
    </lineage>
</organism>
<dbReference type="EMBL" id="JAGMUX010000007">
    <property type="protein sequence ID" value="KAH7253503.1"/>
    <property type="molecule type" value="Genomic_DNA"/>
</dbReference>
<dbReference type="GeneID" id="70229248"/>
<proteinExistence type="predicted"/>